<evidence type="ECO:0000313" key="2">
    <source>
        <dbReference type="EMBL" id="MED6114424.1"/>
    </source>
</evidence>
<feature type="compositionally biased region" description="Polar residues" evidence="1">
    <location>
        <begin position="1"/>
        <end position="16"/>
    </location>
</feature>
<protein>
    <submittedName>
        <fullName evidence="2">Uncharacterized protein</fullName>
    </submittedName>
</protein>
<feature type="compositionally biased region" description="Polar residues" evidence="1">
    <location>
        <begin position="66"/>
        <end position="83"/>
    </location>
</feature>
<proteinExistence type="predicted"/>
<gene>
    <name evidence="2" type="ORF">PIB30_080118</name>
</gene>
<accession>A0ABU6QTT7</accession>
<name>A0ABU6QTT7_9FABA</name>
<keyword evidence="3" id="KW-1185">Reference proteome</keyword>
<evidence type="ECO:0000313" key="3">
    <source>
        <dbReference type="Proteomes" id="UP001341840"/>
    </source>
</evidence>
<organism evidence="2 3">
    <name type="scientific">Stylosanthes scabra</name>
    <dbReference type="NCBI Taxonomy" id="79078"/>
    <lineage>
        <taxon>Eukaryota</taxon>
        <taxon>Viridiplantae</taxon>
        <taxon>Streptophyta</taxon>
        <taxon>Embryophyta</taxon>
        <taxon>Tracheophyta</taxon>
        <taxon>Spermatophyta</taxon>
        <taxon>Magnoliopsida</taxon>
        <taxon>eudicotyledons</taxon>
        <taxon>Gunneridae</taxon>
        <taxon>Pentapetalae</taxon>
        <taxon>rosids</taxon>
        <taxon>fabids</taxon>
        <taxon>Fabales</taxon>
        <taxon>Fabaceae</taxon>
        <taxon>Papilionoideae</taxon>
        <taxon>50 kb inversion clade</taxon>
        <taxon>dalbergioids sensu lato</taxon>
        <taxon>Dalbergieae</taxon>
        <taxon>Pterocarpus clade</taxon>
        <taxon>Stylosanthes</taxon>
    </lineage>
</organism>
<reference evidence="2 3" key="1">
    <citation type="journal article" date="2023" name="Plants (Basel)">
        <title>Bridging the Gap: Combining Genomics and Transcriptomics Approaches to Understand Stylosanthes scabra, an Orphan Legume from the Brazilian Caatinga.</title>
        <authorList>
            <person name="Ferreira-Neto J.R.C."/>
            <person name="da Silva M.D."/>
            <person name="Binneck E."/>
            <person name="de Melo N.F."/>
            <person name="da Silva R.H."/>
            <person name="de Melo A.L.T.M."/>
            <person name="Pandolfi V."/>
            <person name="Bustamante F.O."/>
            <person name="Brasileiro-Vidal A.C."/>
            <person name="Benko-Iseppon A.M."/>
        </authorList>
    </citation>
    <scope>NUCLEOTIDE SEQUENCE [LARGE SCALE GENOMIC DNA]</scope>
    <source>
        <tissue evidence="2">Leaves</tissue>
    </source>
</reference>
<comment type="caution">
    <text evidence="2">The sequence shown here is derived from an EMBL/GenBank/DDBJ whole genome shotgun (WGS) entry which is preliminary data.</text>
</comment>
<feature type="region of interest" description="Disordered" evidence="1">
    <location>
        <begin position="1"/>
        <end position="98"/>
    </location>
</feature>
<sequence length="98" mass="10593">MSQGKFSDGSQKNPSRTQRKRESKSTTNPESPRLAALRAPQSPPLKMRTRPSRASPRLAALKDSLLPNSSGKMDKGSFQSKKQSFGAEIPSLGVAPKV</sequence>
<evidence type="ECO:0000256" key="1">
    <source>
        <dbReference type="SAM" id="MobiDB-lite"/>
    </source>
</evidence>
<dbReference type="EMBL" id="JASCZI010001157">
    <property type="protein sequence ID" value="MED6114424.1"/>
    <property type="molecule type" value="Genomic_DNA"/>
</dbReference>
<dbReference type="Proteomes" id="UP001341840">
    <property type="component" value="Unassembled WGS sequence"/>
</dbReference>